<gene>
    <name evidence="2" type="ORF">Tco_0841997</name>
</gene>
<reference evidence="2" key="2">
    <citation type="submission" date="2022-01" db="EMBL/GenBank/DDBJ databases">
        <authorList>
            <person name="Yamashiro T."/>
            <person name="Shiraishi A."/>
            <person name="Satake H."/>
            <person name="Nakayama K."/>
        </authorList>
    </citation>
    <scope>NUCLEOTIDE SEQUENCE</scope>
</reference>
<evidence type="ECO:0000256" key="1">
    <source>
        <dbReference type="SAM" id="MobiDB-lite"/>
    </source>
</evidence>
<dbReference type="Proteomes" id="UP001151760">
    <property type="component" value="Unassembled WGS sequence"/>
</dbReference>
<accession>A0ABQ5AXZ8</accession>
<protein>
    <submittedName>
        <fullName evidence="2">Uncharacterized protein</fullName>
    </submittedName>
</protein>
<reference evidence="2" key="1">
    <citation type="journal article" date="2022" name="Int. J. Mol. Sci.">
        <title>Draft Genome of Tanacetum Coccineum: Genomic Comparison of Closely Related Tanacetum-Family Plants.</title>
        <authorList>
            <person name="Yamashiro T."/>
            <person name="Shiraishi A."/>
            <person name="Nakayama K."/>
            <person name="Satake H."/>
        </authorList>
    </citation>
    <scope>NUCLEOTIDE SEQUENCE</scope>
</reference>
<dbReference type="EMBL" id="BQNB010012758">
    <property type="protein sequence ID" value="GJT07535.1"/>
    <property type="molecule type" value="Genomic_DNA"/>
</dbReference>
<evidence type="ECO:0000313" key="3">
    <source>
        <dbReference type="Proteomes" id="UP001151760"/>
    </source>
</evidence>
<proteinExistence type="predicted"/>
<comment type="caution">
    <text evidence="2">The sequence shown here is derived from an EMBL/GenBank/DDBJ whole genome shotgun (WGS) entry which is preliminary data.</text>
</comment>
<name>A0ABQ5AXZ8_9ASTR</name>
<keyword evidence="3" id="KW-1185">Reference proteome</keyword>
<sequence>MSPRNVSFDDLSLGADESPYDTESEIKVVKRLNFQHTKLEIKFVRKAVSNIVKDERVIDISPADQDMTKADSDLESMPGDDIESLFWFEAEEFDHDDDIHFMHKEELSKDDEKAADNVIDELVDMAKSQNDDLNASNNTPSKSDHLGHLHKELNSLTSKLLSDTLKTILPELLKDSIKMVLTVEVPKLIIKPLNKELIALNTLENNRMENVKSVRKEFTVVHELLKYYITMLDMADVNVRELVDLIREIVIMIDTEPTSFKAAPEGEKKSTQEKRLKD</sequence>
<organism evidence="2 3">
    <name type="scientific">Tanacetum coccineum</name>
    <dbReference type="NCBI Taxonomy" id="301880"/>
    <lineage>
        <taxon>Eukaryota</taxon>
        <taxon>Viridiplantae</taxon>
        <taxon>Streptophyta</taxon>
        <taxon>Embryophyta</taxon>
        <taxon>Tracheophyta</taxon>
        <taxon>Spermatophyta</taxon>
        <taxon>Magnoliopsida</taxon>
        <taxon>eudicotyledons</taxon>
        <taxon>Gunneridae</taxon>
        <taxon>Pentapetalae</taxon>
        <taxon>asterids</taxon>
        <taxon>campanulids</taxon>
        <taxon>Asterales</taxon>
        <taxon>Asteraceae</taxon>
        <taxon>Asteroideae</taxon>
        <taxon>Anthemideae</taxon>
        <taxon>Anthemidinae</taxon>
        <taxon>Tanacetum</taxon>
    </lineage>
</organism>
<feature type="region of interest" description="Disordered" evidence="1">
    <location>
        <begin position="1"/>
        <end position="20"/>
    </location>
</feature>
<evidence type="ECO:0000313" key="2">
    <source>
        <dbReference type="EMBL" id="GJT07535.1"/>
    </source>
</evidence>